<dbReference type="EMBL" id="LFYR01000869">
    <property type="protein sequence ID" value="KMZ67941.1"/>
    <property type="molecule type" value="Genomic_DNA"/>
</dbReference>
<name>A0A0K9PG53_ZOSMR</name>
<dbReference type="InterPro" id="IPR028945">
    <property type="entry name" value="Get1"/>
</dbReference>
<dbReference type="PANTHER" id="PTHR42650">
    <property type="entry name" value="TAIL-ANCHORED PROTEIN INSERTION RECEPTOR WRB"/>
    <property type="match status" value="1"/>
</dbReference>
<organism evidence="9 10">
    <name type="scientific">Zostera marina</name>
    <name type="common">Eelgrass</name>
    <dbReference type="NCBI Taxonomy" id="29655"/>
    <lineage>
        <taxon>Eukaryota</taxon>
        <taxon>Viridiplantae</taxon>
        <taxon>Streptophyta</taxon>
        <taxon>Embryophyta</taxon>
        <taxon>Tracheophyta</taxon>
        <taxon>Spermatophyta</taxon>
        <taxon>Magnoliopsida</taxon>
        <taxon>Liliopsida</taxon>
        <taxon>Zosteraceae</taxon>
        <taxon>Zostera</taxon>
    </lineage>
</organism>
<protein>
    <recommendedName>
        <fullName evidence="11">Tail-anchored protein insertion receptor WRB</fullName>
    </recommendedName>
</protein>
<feature type="transmembrane region" description="Helical" evidence="8">
    <location>
        <begin position="153"/>
        <end position="171"/>
    </location>
</feature>
<feature type="transmembrane region" description="Helical" evidence="8">
    <location>
        <begin position="111"/>
        <end position="133"/>
    </location>
</feature>
<dbReference type="OMA" id="FVCRLFK"/>
<reference evidence="10" key="1">
    <citation type="journal article" date="2016" name="Nature">
        <title>The genome of the seagrass Zostera marina reveals angiosperm adaptation to the sea.</title>
        <authorList>
            <person name="Olsen J.L."/>
            <person name="Rouze P."/>
            <person name="Verhelst B."/>
            <person name="Lin Y.-C."/>
            <person name="Bayer T."/>
            <person name="Collen J."/>
            <person name="Dattolo E."/>
            <person name="De Paoli E."/>
            <person name="Dittami S."/>
            <person name="Maumus F."/>
            <person name="Michel G."/>
            <person name="Kersting A."/>
            <person name="Lauritano C."/>
            <person name="Lohaus R."/>
            <person name="Toepel M."/>
            <person name="Tonon T."/>
            <person name="Vanneste K."/>
            <person name="Amirebrahimi M."/>
            <person name="Brakel J."/>
            <person name="Bostroem C."/>
            <person name="Chovatia M."/>
            <person name="Grimwood J."/>
            <person name="Jenkins J.W."/>
            <person name="Jueterbock A."/>
            <person name="Mraz A."/>
            <person name="Stam W.T."/>
            <person name="Tice H."/>
            <person name="Bornberg-Bauer E."/>
            <person name="Green P.J."/>
            <person name="Pearson G.A."/>
            <person name="Procaccini G."/>
            <person name="Duarte C.M."/>
            <person name="Schmutz J."/>
            <person name="Reusch T.B.H."/>
            <person name="Van de Peer Y."/>
        </authorList>
    </citation>
    <scope>NUCLEOTIDE SEQUENCE [LARGE SCALE GENOMIC DNA]</scope>
    <source>
        <strain evidence="10">cv. Finnish</strain>
    </source>
</reference>
<dbReference type="Pfam" id="PF04420">
    <property type="entry name" value="CHD5"/>
    <property type="match status" value="1"/>
</dbReference>
<evidence type="ECO:0000256" key="3">
    <source>
        <dbReference type="ARBA" id="ARBA00022692"/>
    </source>
</evidence>
<keyword evidence="10" id="KW-1185">Reference proteome</keyword>
<keyword evidence="4" id="KW-0256">Endoplasmic reticulum</keyword>
<dbReference type="PANTHER" id="PTHR42650:SF1">
    <property type="entry name" value="GUIDED ENTRY OF TAIL-ANCHORED PROTEINS FACTOR 1"/>
    <property type="match status" value="1"/>
</dbReference>
<keyword evidence="6 8" id="KW-0472">Membrane</keyword>
<feature type="coiled-coil region" evidence="7">
    <location>
        <begin position="40"/>
        <end position="93"/>
    </location>
</feature>
<proteinExistence type="inferred from homology"/>
<feature type="transmembrane region" description="Helical" evidence="8">
    <location>
        <begin position="12"/>
        <end position="34"/>
    </location>
</feature>
<keyword evidence="7" id="KW-0175">Coiled coil</keyword>
<evidence type="ECO:0000313" key="9">
    <source>
        <dbReference type="EMBL" id="KMZ67941.1"/>
    </source>
</evidence>
<evidence type="ECO:0000256" key="4">
    <source>
        <dbReference type="ARBA" id="ARBA00022824"/>
    </source>
</evidence>
<evidence type="ECO:0008006" key="11">
    <source>
        <dbReference type="Google" id="ProtNLM"/>
    </source>
</evidence>
<evidence type="ECO:0000256" key="8">
    <source>
        <dbReference type="SAM" id="Phobius"/>
    </source>
</evidence>
<keyword evidence="5 8" id="KW-1133">Transmembrane helix</keyword>
<gene>
    <name evidence="9" type="ORF">ZOSMA_251G00120</name>
</gene>
<keyword evidence="3 8" id="KW-0812">Transmembrane</keyword>
<evidence type="ECO:0000256" key="2">
    <source>
        <dbReference type="ARBA" id="ARBA00010799"/>
    </source>
</evidence>
<dbReference type="GO" id="GO:0005783">
    <property type="term" value="C:endoplasmic reticulum"/>
    <property type="evidence" value="ECO:0000318"/>
    <property type="project" value="GO_Central"/>
</dbReference>
<dbReference type="GO" id="GO:0005634">
    <property type="term" value="C:nucleus"/>
    <property type="evidence" value="ECO:0000318"/>
    <property type="project" value="GO_Central"/>
</dbReference>
<evidence type="ECO:0000256" key="5">
    <source>
        <dbReference type="ARBA" id="ARBA00022989"/>
    </source>
</evidence>
<comment type="similarity">
    <text evidence="2">Belongs to the WRB/GET1 family.</text>
</comment>
<dbReference type="AlphaFoldDB" id="A0A0K9PG53"/>
<dbReference type="Proteomes" id="UP000036987">
    <property type="component" value="Unassembled WGS sequence"/>
</dbReference>
<comment type="subcellular location">
    <subcellularLocation>
        <location evidence="1">Endoplasmic reticulum membrane</location>
    </subcellularLocation>
</comment>
<evidence type="ECO:0000256" key="6">
    <source>
        <dbReference type="ARBA" id="ARBA00023136"/>
    </source>
</evidence>
<accession>A0A0K9PG53</accession>
<evidence type="ECO:0000256" key="1">
    <source>
        <dbReference type="ARBA" id="ARBA00004586"/>
    </source>
</evidence>
<comment type="caution">
    <text evidence="9">The sequence shown here is derived from an EMBL/GenBank/DDBJ whole genome shotgun (WGS) entry which is preliminary data.</text>
</comment>
<dbReference type="GO" id="GO:0005789">
    <property type="term" value="C:endoplasmic reticulum membrane"/>
    <property type="evidence" value="ECO:0007669"/>
    <property type="project" value="UniProtKB-SubCell"/>
</dbReference>
<evidence type="ECO:0000313" key="10">
    <source>
        <dbReference type="Proteomes" id="UP000036987"/>
    </source>
</evidence>
<dbReference type="GO" id="GO:0071816">
    <property type="term" value="P:tail-anchored membrane protein insertion into ER membrane"/>
    <property type="evidence" value="ECO:0007669"/>
    <property type="project" value="InterPro"/>
</dbReference>
<sequence length="185" mass="21312">MTGGFENAFGFLILSHRTIFLYVLVLQLIDRFLVKSVGKIKSKNTEQIQLRKEIRQLLKEAESLSTPSTFSQAAKLRRVAASKEKELKKYQEGQNNENKNMTYHLSGRNLFITKVVVCLWLIWQFWGVPVIIVPRQLLQPFGRMFSWNTPDPLTGLISVGIIPWLLLSFQVSRILSQKISNVLHL</sequence>
<evidence type="ECO:0000256" key="7">
    <source>
        <dbReference type="SAM" id="Coils"/>
    </source>
</evidence>
<dbReference type="OrthoDB" id="512018at2759"/>